<reference evidence="1" key="1">
    <citation type="submission" date="2020-06" db="EMBL/GenBank/DDBJ databases">
        <authorList>
            <consortium name="Plant Systems Biology data submission"/>
        </authorList>
    </citation>
    <scope>NUCLEOTIDE SEQUENCE</scope>
    <source>
        <strain evidence="1">D6</strain>
    </source>
</reference>
<gene>
    <name evidence="1" type="ORF">SEMRO_715_G191760.1</name>
</gene>
<proteinExistence type="predicted"/>
<evidence type="ECO:0000313" key="2">
    <source>
        <dbReference type="Proteomes" id="UP001153069"/>
    </source>
</evidence>
<dbReference type="OrthoDB" id="423854at2759"/>
<sequence>MLLSLTQGGHVNEEYNSSSNTNEKLSKATFILPASSDILGKKGKYSTWKQQAQKSLMCEFRAYDSTRYYNINQTNSPSFLKDSNYVFGKWPIMLLRSSQYEHTKLCIDRTEWSPKDQPSDIHPSDGTNPSVLSIARLKEEAPLVAANILYHHPNTTFLASVTNKMFPQCVYNGTPQLYENARTLLLLLDDQMQTVAQATLRVLVDHTWGLKEWVLHEPSMRSDPPLEQIISILDDPRLFVYQGQVQISFISRAWGWTDQHFSAVHFDFVRGNSPHSKFWATLWASEAVTLGKGRNQAILFDPDVSYTKEQAKREPSPNLFSVSWVSPVTVLPIGKTHPSDYVKQEGRRLGENNEKMQNSTTVSTVHTWEAAKAHGTNGMMVRLPSIQKGPAEYLGVAHFHRPQNCSVSIYAQFGHHYTHFFYTIRRNSMNSTDFHLTALSPEFVLPSVDSNGKAPNEDGWMMDAHIIQFISGIEFLADTNEIVIAYGINDCESSITGVSLQRVRDMLVPVDAGQEIEDFIRPLEDFPQQPSI</sequence>
<keyword evidence="2" id="KW-1185">Reference proteome</keyword>
<name>A0A9N8E6I1_9STRA</name>
<evidence type="ECO:0000313" key="1">
    <source>
        <dbReference type="EMBL" id="CAB9515432.1"/>
    </source>
</evidence>
<dbReference type="Proteomes" id="UP001153069">
    <property type="component" value="Unassembled WGS sequence"/>
</dbReference>
<protein>
    <submittedName>
        <fullName evidence="1">Uncharacterized protein</fullName>
    </submittedName>
</protein>
<accession>A0A9N8E6I1</accession>
<dbReference type="AlphaFoldDB" id="A0A9N8E6I1"/>
<comment type="caution">
    <text evidence="1">The sequence shown here is derived from an EMBL/GenBank/DDBJ whole genome shotgun (WGS) entry which is preliminary data.</text>
</comment>
<dbReference type="EMBL" id="CAICTM010000714">
    <property type="protein sequence ID" value="CAB9515432.1"/>
    <property type="molecule type" value="Genomic_DNA"/>
</dbReference>
<organism evidence="1 2">
    <name type="scientific">Seminavis robusta</name>
    <dbReference type="NCBI Taxonomy" id="568900"/>
    <lineage>
        <taxon>Eukaryota</taxon>
        <taxon>Sar</taxon>
        <taxon>Stramenopiles</taxon>
        <taxon>Ochrophyta</taxon>
        <taxon>Bacillariophyta</taxon>
        <taxon>Bacillariophyceae</taxon>
        <taxon>Bacillariophycidae</taxon>
        <taxon>Naviculales</taxon>
        <taxon>Naviculaceae</taxon>
        <taxon>Seminavis</taxon>
    </lineage>
</organism>